<reference evidence="1 2" key="1">
    <citation type="submission" date="2016-10" db="EMBL/GenBank/DDBJ databases">
        <authorList>
            <person name="de Groot N.N."/>
        </authorList>
    </citation>
    <scope>NUCLEOTIDE SEQUENCE [LARGE SCALE GENOMIC DNA]</scope>
    <source>
        <strain evidence="1 2">DSM 29340</strain>
    </source>
</reference>
<proteinExistence type="predicted"/>
<organism evidence="1 2">
    <name type="scientific">Cribrihabitans marinus</name>
    <dbReference type="NCBI Taxonomy" id="1227549"/>
    <lineage>
        <taxon>Bacteria</taxon>
        <taxon>Pseudomonadati</taxon>
        <taxon>Pseudomonadota</taxon>
        <taxon>Alphaproteobacteria</taxon>
        <taxon>Rhodobacterales</taxon>
        <taxon>Paracoccaceae</taxon>
        <taxon>Cribrihabitans</taxon>
    </lineage>
</organism>
<dbReference type="Proteomes" id="UP000199379">
    <property type="component" value="Unassembled WGS sequence"/>
</dbReference>
<evidence type="ECO:0000313" key="2">
    <source>
        <dbReference type="Proteomes" id="UP000199379"/>
    </source>
</evidence>
<dbReference type="RefSeq" id="WP_092368600.1">
    <property type="nucleotide sequence ID" value="NZ_BMGV01000008.1"/>
</dbReference>
<accession>A0A1H7CMZ4</accession>
<dbReference type="EMBL" id="FNYD01000008">
    <property type="protein sequence ID" value="SEJ91068.1"/>
    <property type="molecule type" value="Genomic_DNA"/>
</dbReference>
<name>A0A1H7CMZ4_9RHOB</name>
<gene>
    <name evidence="1" type="ORF">SAMN05444007_108221</name>
</gene>
<evidence type="ECO:0000313" key="1">
    <source>
        <dbReference type="EMBL" id="SEJ91068.1"/>
    </source>
</evidence>
<dbReference type="STRING" id="1227549.SAMN05444007_108221"/>
<sequence>MKASELIARLTELVHVYGDHPVTGSVAERTVADIFLMDQDGDFTDFDEKPDSQVREYWLTS</sequence>
<keyword evidence="2" id="KW-1185">Reference proteome</keyword>
<dbReference type="AlphaFoldDB" id="A0A1H7CMZ4"/>
<protein>
    <submittedName>
        <fullName evidence="1">Uncharacterized protein</fullName>
    </submittedName>
</protein>